<reference evidence="2 3" key="1">
    <citation type="journal article" date="2014" name="FEMS Microbiol. Ecol.">
        <title>Sphaerotilus natans encrusted with nanoball-shaped Fe(III) oxide minerals formed by nitrate-reducing mixotrophic Fe(II) oxidation.</title>
        <authorList>
            <person name="Park S."/>
            <person name="Kim D.H."/>
            <person name="Lee J.H."/>
            <person name="Hur H.G."/>
        </authorList>
    </citation>
    <scope>NUCLEOTIDE SEQUENCE [LARGE SCALE GENOMIC DNA]</scope>
    <source>
        <strain evidence="2 3">DSM 6575</strain>
    </source>
</reference>
<dbReference type="Gene3D" id="2.160.10.10">
    <property type="entry name" value="Hexapeptide repeat proteins"/>
    <property type="match status" value="2"/>
</dbReference>
<name>A0A059KLU1_9BURK</name>
<evidence type="ECO:0000313" key="3">
    <source>
        <dbReference type="Proteomes" id="UP000026714"/>
    </source>
</evidence>
<dbReference type="eggNOG" id="COG4801">
    <property type="taxonomic scope" value="Bacteria"/>
</dbReference>
<dbReference type="RefSeq" id="WP_037482061.1">
    <property type="nucleotide sequence ID" value="NZ_AZRA01000060.1"/>
</dbReference>
<gene>
    <name evidence="2" type="ORF">X805_23220</name>
</gene>
<dbReference type="Proteomes" id="UP000026714">
    <property type="component" value="Unassembled WGS sequence"/>
</dbReference>
<accession>A0A059KLU1</accession>
<dbReference type="STRING" id="34103.SAMN05421778_10740"/>
<comment type="caution">
    <text evidence="2">The sequence shown here is derived from an EMBL/GenBank/DDBJ whole genome shotgun (WGS) entry which is preliminary data.</text>
</comment>
<keyword evidence="3" id="KW-1185">Reference proteome</keyword>
<sequence length="524" mass="54476">MKITLLLIGLTLLVIVLPLLPALQEWRRPSDVTPLPIDEADALEPDYMAQRFGQRLDDAVDRGLIEIGGVPLVHLPAEAVRAPWPLDEREVRSGRSRRIWHSDGDCRLPERLHGLAEMSCAGTMQAAAGHTYRALRARQALLLPERVRVLRWAHGRQVVVGDRGVLAGRISAEHSLLIGREVSFSLLHAPVIRFAGAVDAAHRPHPEGLPAALGRADGLRPGAPGQPARVEGALIVAALRHWDSDLDVDGHVTIGEGCHGQGRLRATGAVQVGAGAVLAGSLAAVGEIYIAAGAEVQGSVISESTIVLGAGCVIGLPGTHATVRAPRIEVGKGTVVHGTVWAGQRRIDIDTAPPGAAVIGYDTPVRWDHIARRGLATASLVLAPRSHHQGDLVCQGDLEIGARSRIQGSLKAHGDLAIGAGTHIDGTLVSPGEIVLGAGSHIAGSVMSEEAVVLGPGCVVGSPQQPATVCAPRIEVALGVVVHGTVWAGSSGDAPSPLLDTGGRDDEALDERTPLAPLPGQAAA</sequence>
<dbReference type="EMBL" id="AZRA01000060">
    <property type="protein sequence ID" value="KDB52048.1"/>
    <property type="molecule type" value="Genomic_DNA"/>
</dbReference>
<organism evidence="2 3">
    <name type="scientific">Sphaerotilus natans subsp. natans DSM 6575</name>
    <dbReference type="NCBI Taxonomy" id="1286631"/>
    <lineage>
        <taxon>Bacteria</taxon>
        <taxon>Pseudomonadati</taxon>
        <taxon>Pseudomonadota</taxon>
        <taxon>Betaproteobacteria</taxon>
        <taxon>Burkholderiales</taxon>
        <taxon>Sphaerotilaceae</taxon>
        <taxon>Sphaerotilus</taxon>
    </lineage>
</organism>
<feature type="compositionally biased region" description="Basic and acidic residues" evidence="1">
    <location>
        <begin position="502"/>
        <end position="513"/>
    </location>
</feature>
<evidence type="ECO:0000313" key="2">
    <source>
        <dbReference type="EMBL" id="KDB52048.1"/>
    </source>
</evidence>
<evidence type="ECO:0008006" key="4">
    <source>
        <dbReference type="Google" id="ProtNLM"/>
    </source>
</evidence>
<feature type="region of interest" description="Disordered" evidence="1">
    <location>
        <begin position="492"/>
        <end position="524"/>
    </location>
</feature>
<evidence type="ECO:0000256" key="1">
    <source>
        <dbReference type="SAM" id="MobiDB-lite"/>
    </source>
</evidence>
<dbReference type="AlphaFoldDB" id="A0A059KLU1"/>
<protein>
    <recommendedName>
        <fullName evidence="4">Polymer-forming cytoskeletal protein</fullName>
    </recommendedName>
</protein>
<proteinExistence type="predicted"/>